<feature type="chain" id="PRO_5040495088" evidence="5">
    <location>
        <begin position="17"/>
        <end position="313"/>
    </location>
</feature>
<protein>
    <submittedName>
        <fullName evidence="7">Alpha/Beta hydrolase protein</fullName>
    </submittedName>
</protein>
<evidence type="ECO:0000313" key="7">
    <source>
        <dbReference type="EMBL" id="KAF9785227.1"/>
    </source>
</evidence>
<sequence length="313" mass="33049">MFSSFLSITFLAAALSFSSVGTVPLPEIAERDLETRAVTVLSATSVSNFAPFTQFARAAYCQQSKVQTWSCGGACSAVPGFQPTLTGGDGDDVPLYFVGYWPQQNSVIVSHEGTDPTQFLSILIDLDIDQVPLSSSLFPGVPGGVLVHEGFRDAHSATAPAILAQVKNLIATKGATSVVAVGHSLGGAIAELETVYLRLNLPSSVAVKGVTYGTPRVGNPAWANWFDSQVNGNFNRINHNLDPIPIVPGRGMGYSHVAGEIHIDGSNHWNSCNGNDDTENGCTIASVPNIFVSDILDHLGAYASIYIGTTFCD</sequence>
<gene>
    <name evidence="7" type="ORF">BJ322DRAFT_1062081</name>
</gene>
<dbReference type="GO" id="GO:0006629">
    <property type="term" value="P:lipid metabolic process"/>
    <property type="evidence" value="ECO:0007669"/>
    <property type="project" value="InterPro"/>
</dbReference>
<evidence type="ECO:0000256" key="3">
    <source>
        <dbReference type="ARBA" id="ARBA00047591"/>
    </source>
</evidence>
<comment type="caution">
    <text evidence="7">The sequence shown here is derived from an EMBL/GenBank/DDBJ whole genome shotgun (WGS) entry which is preliminary data.</text>
</comment>
<dbReference type="AlphaFoldDB" id="A0A9P6HH26"/>
<keyword evidence="1" id="KW-1015">Disulfide bond</keyword>
<evidence type="ECO:0000256" key="4">
    <source>
        <dbReference type="ARBA" id="ARBA00048461"/>
    </source>
</evidence>
<dbReference type="OrthoDB" id="426718at2759"/>
<comment type="catalytic activity">
    <reaction evidence="4">
        <text>a monoacylglycerol + H2O = glycerol + a fatty acid + H(+)</text>
        <dbReference type="Rhea" id="RHEA:15245"/>
        <dbReference type="ChEBI" id="CHEBI:15377"/>
        <dbReference type="ChEBI" id="CHEBI:15378"/>
        <dbReference type="ChEBI" id="CHEBI:17408"/>
        <dbReference type="ChEBI" id="CHEBI:17754"/>
        <dbReference type="ChEBI" id="CHEBI:28868"/>
    </reaction>
</comment>
<dbReference type="CDD" id="cd00519">
    <property type="entry name" value="Lipase_3"/>
    <property type="match status" value="1"/>
</dbReference>
<keyword evidence="5" id="KW-0732">Signal</keyword>
<keyword evidence="8" id="KW-1185">Reference proteome</keyword>
<evidence type="ECO:0000256" key="5">
    <source>
        <dbReference type="SAM" id="SignalP"/>
    </source>
</evidence>
<feature type="domain" description="Fungal lipase-type" evidence="6">
    <location>
        <begin position="111"/>
        <end position="250"/>
    </location>
</feature>
<keyword evidence="7" id="KW-0378">Hydrolase</keyword>
<feature type="signal peptide" evidence="5">
    <location>
        <begin position="1"/>
        <end position="16"/>
    </location>
</feature>
<evidence type="ECO:0000313" key="8">
    <source>
        <dbReference type="Proteomes" id="UP000736335"/>
    </source>
</evidence>
<evidence type="ECO:0000259" key="6">
    <source>
        <dbReference type="Pfam" id="PF01764"/>
    </source>
</evidence>
<evidence type="ECO:0000256" key="1">
    <source>
        <dbReference type="ARBA" id="ARBA00023157"/>
    </source>
</evidence>
<proteinExistence type="inferred from homology"/>
<dbReference type="InterPro" id="IPR002921">
    <property type="entry name" value="Fungal_lipase-type"/>
</dbReference>
<reference evidence="7" key="2">
    <citation type="submission" date="2020-11" db="EMBL/GenBank/DDBJ databases">
        <authorList>
            <consortium name="DOE Joint Genome Institute"/>
            <person name="Kuo A."/>
            <person name="Miyauchi S."/>
            <person name="Kiss E."/>
            <person name="Drula E."/>
            <person name="Kohler A."/>
            <person name="Sanchez-Garcia M."/>
            <person name="Andreopoulos B."/>
            <person name="Barry K.W."/>
            <person name="Bonito G."/>
            <person name="Buee M."/>
            <person name="Carver A."/>
            <person name="Chen C."/>
            <person name="Cichocki N."/>
            <person name="Clum A."/>
            <person name="Culley D."/>
            <person name="Crous P.W."/>
            <person name="Fauchery L."/>
            <person name="Girlanda M."/>
            <person name="Hayes R."/>
            <person name="Keri Z."/>
            <person name="Labutti K."/>
            <person name="Lipzen A."/>
            <person name="Lombard V."/>
            <person name="Magnuson J."/>
            <person name="Maillard F."/>
            <person name="Morin E."/>
            <person name="Murat C."/>
            <person name="Nolan M."/>
            <person name="Ohm R."/>
            <person name="Pangilinan J."/>
            <person name="Pereira M."/>
            <person name="Perotto S."/>
            <person name="Peter M."/>
            <person name="Riley R."/>
            <person name="Sitrit Y."/>
            <person name="Stielow B."/>
            <person name="Szollosi G."/>
            <person name="Zifcakova L."/>
            <person name="Stursova M."/>
            <person name="Spatafora J.W."/>
            <person name="Tedersoo L."/>
            <person name="Vaario L.-M."/>
            <person name="Yamada A."/>
            <person name="Yan M."/>
            <person name="Wang P."/>
            <person name="Xu J."/>
            <person name="Bruns T."/>
            <person name="Baldrian P."/>
            <person name="Vilgalys R."/>
            <person name="Henrissat B."/>
            <person name="Grigoriev I.V."/>
            <person name="Hibbett D."/>
            <person name="Nagy L.G."/>
            <person name="Martin F.M."/>
        </authorList>
    </citation>
    <scope>NUCLEOTIDE SEQUENCE</scope>
    <source>
        <strain evidence="7">UH-Tt-Lm1</strain>
    </source>
</reference>
<dbReference type="PANTHER" id="PTHR45856:SF25">
    <property type="entry name" value="FUNGAL LIPASE-LIKE DOMAIN-CONTAINING PROTEIN"/>
    <property type="match status" value="1"/>
</dbReference>
<dbReference type="Pfam" id="PF01764">
    <property type="entry name" value="Lipase_3"/>
    <property type="match status" value="1"/>
</dbReference>
<dbReference type="GO" id="GO:0016787">
    <property type="term" value="F:hydrolase activity"/>
    <property type="evidence" value="ECO:0007669"/>
    <property type="project" value="UniProtKB-KW"/>
</dbReference>
<organism evidence="7 8">
    <name type="scientific">Thelephora terrestris</name>
    <dbReference type="NCBI Taxonomy" id="56493"/>
    <lineage>
        <taxon>Eukaryota</taxon>
        <taxon>Fungi</taxon>
        <taxon>Dikarya</taxon>
        <taxon>Basidiomycota</taxon>
        <taxon>Agaricomycotina</taxon>
        <taxon>Agaricomycetes</taxon>
        <taxon>Thelephorales</taxon>
        <taxon>Thelephoraceae</taxon>
        <taxon>Thelephora</taxon>
    </lineage>
</organism>
<dbReference type="EMBL" id="WIUZ02000007">
    <property type="protein sequence ID" value="KAF9785227.1"/>
    <property type="molecule type" value="Genomic_DNA"/>
</dbReference>
<evidence type="ECO:0000256" key="2">
    <source>
        <dbReference type="ARBA" id="ARBA00043996"/>
    </source>
</evidence>
<name>A0A9P6HH26_9AGAM</name>
<dbReference type="SUPFAM" id="SSF53474">
    <property type="entry name" value="alpha/beta-Hydrolases"/>
    <property type="match status" value="1"/>
</dbReference>
<comment type="catalytic activity">
    <reaction evidence="3">
        <text>a diacylglycerol + H2O = a monoacylglycerol + a fatty acid + H(+)</text>
        <dbReference type="Rhea" id="RHEA:32731"/>
        <dbReference type="ChEBI" id="CHEBI:15377"/>
        <dbReference type="ChEBI" id="CHEBI:15378"/>
        <dbReference type="ChEBI" id="CHEBI:17408"/>
        <dbReference type="ChEBI" id="CHEBI:18035"/>
        <dbReference type="ChEBI" id="CHEBI:28868"/>
    </reaction>
</comment>
<reference evidence="7" key="1">
    <citation type="journal article" date="2020" name="Nat. Commun.">
        <title>Large-scale genome sequencing of mycorrhizal fungi provides insights into the early evolution of symbiotic traits.</title>
        <authorList>
            <person name="Miyauchi S."/>
            <person name="Kiss E."/>
            <person name="Kuo A."/>
            <person name="Drula E."/>
            <person name="Kohler A."/>
            <person name="Sanchez-Garcia M."/>
            <person name="Morin E."/>
            <person name="Andreopoulos B."/>
            <person name="Barry K.W."/>
            <person name="Bonito G."/>
            <person name="Buee M."/>
            <person name="Carver A."/>
            <person name="Chen C."/>
            <person name="Cichocki N."/>
            <person name="Clum A."/>
            <person name="Culley D."/>
            <person name="Crous P.W."/>
            <person name="Fauchery L."/>
            <person name="Girlanda M."/>
            <person name="Hayes R.D."/>
            <person name="Keri Z."/>
            <person name="LaButti K."/>
            <person name="Lipzen A."/>
            <person name="Lombard V."/>
            <person name="Magnuson J."/>
            <person name="Maillard F."/>
            <person name="Murat C."/>
            <person name="Nolan M."/>
            <person name="Ohm R.A."/>
            <person name="Pangilinan J."/>
            <person name="Pereira M.F."/>
            <person name="Perotto S."/>
            <person name="Peter M."/>
            <person name="Pfister S."/>
            <person name="Riley R."/>
            <person name="Sitrit Y."/>
            <person name="Stielow J.B."/>
            <person name="Szollosi G."/>
            <person name="Zifcakova L."/>
            <person name="Stursova M."/>
            <person name="Spatafora J.W."/>
            <person name="Tedersoo L."/>
            <person name="Vaario L.M."/>
            <person name="Yamada A."/>
            <person name="Yan M."/>
            <person name="Wang P."/>
            <person name="Xu J."/>
            <person name="Bruns T."/>
            <person name="Baldrian P."/>
            <person name="Vilgalys R."/>
            <person name="Dunand C."/>
            <person name="Henrissat B."/>
            <person name="Grigoriev I.V."/>
            <person name="Hibbett D."/>
            <person name="Nagy L.G."/>
            <person name="Martin F.M."/>
        </authorList>
    </citation>
    <scope>NUCLEOTIDE SEQUENCE</scope>
    <source>
        <strain evidence="7">UH-Tt-Lm1</strain>
    </source>
</reference>
<dbReference type="InterPro" id="IPR029058">
    <property type="entry name" value="AB_hydrolase_fold"/>
</dbReference>
<dbReference type="InterPro" id="IPR051218">
    <property type="entry name" value="Sec_MonoDiacylglyc_Lipase"/>
</dbReference>
<dbReference type="Proteomes" id="UP000736335">
    <property type="component" value="Unassembled WGS sequence"/>
</dbReference>
<dbReference type="PANTHER" id="PTHR45856">
    <property type="entry name" value="ALPHA/BETA-HYDROLASES SUPERFAMILY PROTEIN"/>
    <property type="match status" value="1"/>
</dbReference>
<dbReference type="Gene3D" id="3.40.50.1820">
    <property type="entry name" value="alpha/beta hydrolase"/>
    <property type="match status" value="1"/>
</dbReference>
<comment type="similarity">
    <text evidence="2">Belongs to the AB hydrolase superfamily. Lipase family. Class 3 subfamily.</text>
</comment>
<accession>A0A9P6HH26</accession>